<dbReference type="GO" id="GO:0015085">
    <property type="term" value="F:calcium ion transmembrane transporter activity"/>
    <property type="evidence" value="ECO:0007669"/>
    <property type="project" value="TreeGrafter"/>
</dbReference>
<comment type="subcellular location">
    <subcellularLocation>
        <location evidence="1 6">Membrane</location>
        <topology evidence="1 6">Multi-pass membrane protein</topology>
    </subcellularLocation>
</comment>
<proteinExistence type="inferred from homology"/>
<dbReference type="GO" id="GO:0009507">
    <property type="term" value="C:chloroplast"/>
    <property type="evidence" value="ECO:0007669"/>
    <property type="project" value="TreeGrafter"/>
</dbReference>
<feature type="transmembrane region" description="Helical" evidence="6">
    <location>
        <begin position="87"/>
        <end position="106"/>
    </location>
</feature>
<dbReference type="GO" id="GO:0016020">
    <property type="term" value="C:membrane"/>
    <property type="evidence" value="ECO:0007669"/>
    <property type="project" value="UniProtKB-SubCell"/>
</dbReference>
<gene>
    <name evidence="8" type="ORF">CLEI1391_LOCUS10968</name>
</gene>
<feature type="region of interest" description="Disordered" evidence="7">
    <location>
        <begin position="35"/>
        <end position="83"/>
    </location>
</feature>
<evidence type="ECO:0000256" key="5">
    <source>
        <dbReference type="ARBA" id="ARBA00023136"/>
    </source>
</evidence>
<comment type="similarity">
    <text evidence="2 6">Belongs to the GDT1 family.</text>
</comment>
<evidence type="ECO:0000256" key="4">
    <source>
        <dbReference type="ARBA" id="ARBA00022989"/>
    </source>
</evidence>
<feature type="transmembrane region" description="Helical" evidence="6">
    <location>
        <begin position="192"/>
        <end position="210"/>
    </location>
</feature>
<organism evidence="8">
    <name type="scientific">Chlamydomonas leiostraca</name>
    <dbReference type="NCBI Taxonomy" id="1034604"/>
    <lineage>
        <taxon>Eukaryota</taxon>
        <taxon>Viridiplantae</taxon>
        <taxon>Chlorophyta</taxon>
        <taxon>core chlorophytes</taxon>
        <taxon>Chlorophyceae</taxon>
        <taxon>CS clade</taxon>
        <taxon>Chlamydomonadales</taxon>
        <taxon>Chlamydomonadaceae</taxon>
        <taxon>Chlamydomonas</taxon>
    </lineage>
</organism>
<dbReference type="AlphaFoldDB" id="A0A7S0RPR8"/>
<evidence type="ECO:0000256" key="2">
    <source>
        <dbReference type="ARBA" id="ARBA00009190"/>
    </source>
</evidence>
<dbReference type="PANTHER" id="PTHR12608">
    <property type="entry name" value="TRANSMEMBRANE PROTEIN HTP-1 RELATED"/>
    <property type="match status" value="1"/>
</dbReference>
<dbReference type="EMBL" id="HBFB01019527">
    <property type="protein sequence ID" value="CAD8682983.1"/>
    <property type="molecule type" value="Transcribed_RNA"/>
</dbReference>
<sequence>MLRQSFNTGCCGPVQQKRSVAQLATPARPQALNISSLQRAPLLPTSARQSSPSPVDPTWVARAQDPSGAGSLQPSESSSSPSNKGTWLLLGGLLTLIFGTAAAMATPQGAFIKDVLVNGPLGKSGFLAAFSLIFLSEIGDKTFFIAALLAMKLGKWISFAGSLTSLSIMTVISVAIGAVFSRVPDALKSSVPVGELAGIALLIFFGIRALRDGLKADDGEAGGGADEEMAEADEAVKEAEQSGKVRRGSPLKAFFETATLIFIAEWGDRSMLATIALGAAQNPVGVASGAIVGHAIATGIAVLGGALASKHVSEKTINIASGVLFLLFAAATAYSML</sequence>
<dbReference type="Pfam" id="PF01169">
    <property type="entry name" value="GDT1"/>
    <property type="match status" value="2"/>
</dbReference>
<protein>
    <recommendedName>
        <fullName evidence="6">GDT1 family protein</fullName>
    </recommendedName>
</protein>
<dbReference type="InterPro" id="IPR049555">
    <property type="entry name" value="GDT1-like_CS"/>
</dbReference>
<reference evidence="8" key="1">
    <citation type="submission" date="2021-01" db="EMBL/GenBank/DDBJ databases">
        <authorList>
            <person name="Corre E."/>
            <person name="Pelletier E."/>
            <person name="Niang G."/>
            <person name="Scheremetjew M."/>
            <person name="Finn R."/>
            <person name="Kale V."/>
            <person name="Holt S."/>
            <person name="Cochrane G."/>
            <person name="Meng A."/>
            <person name="Brown T."/>
            <person name="Cohen L."/>
        </authorList>
    </citation>
    <scope>NUCLEOTIDE SEQUENCE</scope>
    <source>
        <strain evidence="8">SAG 11-49</strain>
    </source>
</reference>
<dbReference type="GO" id="GO:0005384">
    <property type="term" value="F:manganese ion transmembrane transporter activity"/>
    <property type="evidence" value="ECO:0007669"/>
    <property type="project" value="TreeGrafter"/>
</dbReference>
<feature type="transmembrane region" description="Helical" evidence="6">
    <location>
        <begin position="156"/>
        <end position="180"/>
    </location>
</feature>
<dbReference type="PANTHER" id="PTHR12608:SF7">
    <property type="entry name" value="PROTEIN PAM71-HOMOLOG, CHLOROPLASTIC"/>
    <property type="match status" value="1"/>
</dbReference>
<dbReference type="GO" id="GO:0032468">
    <property type="term" value="P:Golgi calcium ion homeostasis"/>
    <property type="evidence" value="ECO:0007669"/>
    <property type="project" value="TreeGrafter"/>
</dbReference>
<evidence type="ECO:0000256" key="3">
    <source>
        <dbReference type="ARBA" id="ARBA00022692"/>
    </source>
</evidence>
<keyword evidence="5 6" id="KW-0472">Membrane</keyword>
<evidence type="ECO:0000313" key="8">
    <source>
        <dbReference type="EMBL" id="CAD8682983.1"/>
    </source>
</evidence>
<feature type="transmembrane region" description="Helical" evidence="6">
    <location>
        <begin position="126"/>
        <end position="149"/>
    </location>
</feature>
<feature type="compositionally biased region" description="Low complexity" evidence="7">
    <location>
        <begin position="67"/>
        <end position="83"/>
    </location>
</feature>
<feature type="transmembrane region" description="Helical" evidence="6">
    <location>
        <begin position="317"/>
        <end position="336"/>
    </location>
</feature>
<keyword evidence="3 6" id="KW-0812">Transmembrane</keyword>
<evidence type="ECO:0000256" key="1">
    <source>
        <dbReference type="ARBA" id="ARBA00004141"/>
    </source>
</evidence>
<evidence type="ECO:0000256" key="7">
    <source>
        <dbReference type="SAM" id="MobiDB-lite"/>
    </source>
</evidence>
<dbReference type="GO" id="GO:0005794">
    <property type="term" value="C:Golgi apparatus"/>
    <property type="evidence" value="ECO:0007669"/>
    <property type="project" value="TreeGrafter"/>
</dbReference>
<dbReference type="InterPro" id="IPR001727">
    <property type="entry name" value="GDT1-like"/>
</dbReference>
<accession>A0A7S0RPR8</accession>
<dbReference type="PROSITE" id="PS01214">
    <property type="entry name" value="UPF0016"/>
    <property type="match status" value="1"/>
</dbReference>
<evidence type="ECO:0000256" key="6">
    <source>
        <dbReference type="RuleBase" id="RU365102"/>
    </source>
</evidence>
<name>A0A7S0RPR8_9CHLO</name>
<dbReference type="GO" id="GO:0032472">
    <property type="term" value="P:Golgi calcium ion transport"/>
    <property type="evidence" value="ECO:0007669"/>
    <property type="project" value="TreeGrafter"/>
</dbReference>
<keyword evidence="4 6" id="KW-1133">Transmembrane helix</keyword>